<feature type="transmembrane region" description="Helical" evidence="1">
    <location>
        <begin position="7"/>
        <end position="27"/>
    </location>
</feature>
<evidence type="ECO:0000313" key="2">
    <source>
        <dbReference type="EMBL" id="CDZ92307.1"/>
    </source>
</evidence>
<keyword evidence="1" id="KW-0812">Transmembrane</keyword>
<accession>A0A098BVT3</accession>
<sequence length="174" mass="19676">MTELWETIIRYVLVGAASYAAGTVVQYRQYRVRGVSLLVPFVPKSSRNFTIVVVTLSLLTTFSVITSQIAQQHQAECNADFQRALRENARINSEDRDLEKRDDALREQRDAALTDLVRGLLTAPPGGNGRVRDLLERYDTTVAVNDRERADLIAARGALEQQRRDNPYPEPRCD</sequence>
<dbReference type="AlphaFoldDB" id="A0A098BVT3"/>
<feature type="transmembrane region" description="Helical" evidence="1">
    <location>
        <begin position="47"/>
        <end position="65"/>
    </location>
</feature>
<evidence type="ECO:0000256" key="1">
    <source>
        <dbReference type="SAM" id="Phobius"/>
    </source>
</evidence>
<dbReference type="Proteomes" id="UP000042997">
    <property type="component" value="Unassembled WGS sequence"/>
</dbReference>
<protein>
    <submittedName>
        <fullName evidence="2">Uncharacterized protein</fullName>
    </submittedName>
</protein>
<name>A0A098BVT3_9NOCA</name>
<evidence type="ECO:0000313" key="3">
    <source>
        <dbReference type="Proteomes" id="UP000042997"/>
    </source>
</evidence>
<dbReference type="OrthoDB" id="9997155at2"/>
<gene>
    <name evidence="2" type="ORF">RHRU231_930186</name>
</gene>
<organism evidence="2 3">
    <name type="scientific">Rhodococcus ruber</name>
    <dbReference type="NCBI Taxonomy" id="1830"/>
    <lineage>
        <taxon>Bacteria</taxon>
        <taxon>Bacillati</taxon>
        <taxon>Actinomycetota</taxon>
        <taxon>Actinomycetes</taxon>
        <taxon>Mycobacteriales</taxon>
        <taxon>Nocardiaceae</taxon>
        <taxon>Rhodococcus</taxon>
    </lineage>
</organism>
<proteinExistence type="predicted"/>
<dbReference type="RefSeq" id="WP_040275478.1">
    <property type="nucleotide sequence ID" value="NZ_JAJNCM010000010.1"/>
</dbReference>
<keyword evidence="1" id="KW-0472">Membrane</keyword>
<reference evidence="2 3" key="1">
    <citation type="journal article" date="2014" name="Genome Announc.">
        <title>Draft Genome Sequence of Propane- and Butane-Oxidizing Actinobacterium Rhodococcus ruber IEGM 231.</title>
        <authorList>
            <person name="Ivshina I.B."/>
            <person name="Kuyukina M.S."/>
            <person name="Krivoruchko A.V."/>
            <person name="Barbe V."/>
            <person name="Fischer C."/>
        </authorList>
    </citation>
    <scope>NUCLEOTIDE SEQUENCE [LARGE SCALE GENOMIC DNA]</scope>
</reference>
<dbReference type="EMBL" id="CCSD01000109">
    <property type="protein sequence ID" value="CDZ92307.1"/>
    <property type="molecule type" value="Genomic_DNA"/>
</dbReference>
<keyword evidence="1" id="KW-1133">Transmembrane helix</keyword>